<reference evidence="1 2" key="1">
    <citation type="submission" date="2020-01" db="EMBL/GenBank/DDBJ databases">
        <authorList>
            <consortium name="DOE Joint Genome Institute"/>
            <person name="Haridas S."/>
            <person name="Albert R."/>
            <person name="Binder M."/>
            <person name="Bloem J."/>
            <person name="Labutti K."/>
            <person name="Salamov A."/>
            <person name="Andreopoulos B."/>
            <person name="Baker S.E."/>
            <person name="Barry K."/>
            <person name="Bills G."/>
            <person name="Bluhm B.H."/>
            <person name="Cannon C."/>
            <person name="Castanera R."/>
            <person name="Culley D.E."/>
            <person name="Daum C."/>
            <person name="Ezra D."/>
            <person name="Gonzalez J.B."/>
            <person name="Henrissat B."/>
            <person name="Kuo A."/>
            <person name="Liang C."/>
            <person name="Lipzen A."/>
            <person name="Lutzoni F."/>
            <person name="Magnuson J."/>
            <person name="Mondo S."/>
            <person name="Nolan M."/>
            <person name="Ohm R."/>
            <person name="Pangilinan J."/>
            <person name="Park H.-J.H."/>
            <person name="Ramirez L."/>
            <person name="Alfaro M."/>
            <person name="Sun H."/>
            <person name="Tritt A."/>
            <person name="Yoshinaga Y."/>
            <person name="Zwiers L.-H.L."/>
            <person name="Turgeon B.G."/>
            <person name="Goodwin S.B."/>
            <person name="Spatafora J.W."/>
            <person name="Crous P.W."/>
            <person name="Grigoriev I.V."/>
        </authorList>
    </citation>
    <scope>NUCLEOTIDE SEQUENCE [LARGE SCALE GENOMIC DNA]</scope>
    <source>
        <strain evidence="1 2">CBS 611.86</strain>
    </source>
</reference>
<gene>
    <name evidence="1" type="ORF">BDV95DRAFT_506869</name>
</gene>
<evidence type="ECO:0000313" key="2">
    <source>
        <dbReference type="Proteomes" id="UP000481861"/>
    </source>
</evidence>
<evidence type="ECO:0008006" key="3">
    <source>
        <dbReference type="Google" id="ProtNLM"/>
    </source>
</evidence>
<protein>
    <recommendedName>
        <fullName evidence="3">DUF336-domain-containing protein</fullName>
    </recommendedName>
</protein>
<keyword evidence="2" id="KW-1185">Reference proteome</keyword>
<dbReference type="AlphaFoldDB" id="A0A7C8M4T0"/>
<name>A0A7C8M4T0_9PLEO</name>
<dbReference type="OrthoDB" id="2276076at2759"/>
<evidence type="ECO:0000313" key="1">
    <source>
        <dbReference type="EMBL" id="KAF2865683.1"/>
    </source>
</evidence>
<dbReference type="Pfam" id="PF03928">
    <property type="entry name" value="HbpS-like"/>
    <property type="match status" value="1"/>
</dbReference>
<dbReference type="Proteomes" id="UP000481861">
    <property type="component" value="Unassembled WGS sequence"/>
</dbReference>
<dbReference type="SUPFAM" id="SSF143744">
    <property type="entry name" value="GlcG-like"/>
    <property type="match status" value="1"/>
</dbReference>
<dbReference type="InterPro" id="IPR038084">
    <property type="entry name" value="PduO/GlcC-like_sf"/>
</dbReference>
<dbReference type="PANTHER" id="PTHR34309">
    <property type="entry name" value="SLR1406 PROTEIN"/>
    <property type="match status" value="1"/>
</dbReference>
<dbReference type="PANTHER" id="PTHR34309:SF1">
    <property type="entry name" value="PROTEIN GLCG"/>
    <property type="match status" value="1"/>
</dbReference>
<accession>A0A7C8M4T0</accession>
<dbReference type="InterPro" id="IPR052517">
    <property type="entry name" value="GlcG_carb_metab_protein"/>
</dbReference>
<dbReference type="InterPro" id="IPR005624">
    <property type="entry name" value="PduO/GlcC-like"/>
</dbReference>
<sequence length="165" mass="16988">MAPISTLTTFHPTLSLAGARVALAAAEQHALAIGVPMNIAITDSSTHLLAFARMDGAKLTSINIALDKAFTASGHRVPTSTYRENVWPGGPAFGIGNTNGGRFCTIGGGVPIIDQEGRVLGAVGCSTGTPAQDEEVAVKGRDAVLELSRKEAPAEIVGSDGCERY</sequence>
<comment type="caution">
    <text evidence="1">The sequence shown here is derived from an EMBL/GenBank/DDBJ whole genome shotgun (WGS) entry which is preliminary data.</text>
</comment>
<dbReference type="EMBL" id="JAADJZ010000032">
    <property type="protein sequence ID" value="KAF2865683.1"/>
    <property type="molecule type" value="Genomic_DNA"/>
</dbReference>
<proteinExistence type="predicted"/>
<dbReference type="Gene3D" id="3.30.450.150">
    <property type="entry name" value="Haem-degrading domain"/>
    <property type="match status" value="1"/>
</dbReference>
<organism evidence="1 2">
    <name type="scientific">Massariosphaeria phaeospora</name>
    <dbReference type="NCBI Taxonomy" id="100035"/>
    <lineage>
        <taxon>Eukaryota</taxon>
        <taxon>Fungi</taxon>
        <taxon>Dikarya</taxon>
        <taxon>Ascomycota</taxon>
        <taxon>Pezizomycotina</taxon>
        <taxon>Dothideomycetes</taxon>
        <taxon>Pleosporomycetidae</taxon>
        <taxon>Pleosporales</taxon>
        <taxon>Pleosporales incertae sedis</taxon>
        <taxon>Massariosphaeria</taxon>
    </lineage>
</organism>